<keyword evidence="4" id="KW-0328">Glycosyltransferase</keyword>
<dbReference type="PANTHER" id="PTHR46401:SF2">
    <property type="entry name" value="GLYCOSYLTRANSFERASE WBBK-RELATED"/>
    <property type="match status" value="1"/>
</dbReference>
<dbReference type="SUPFAM" id="SSF53756">
    <property type="entry name" value="UDP-Glycosyltransferase/glycogen phosphorylase"/>
    <property type="match status" value="1"/>
</dbReference>
<dbReference type="PANTHER" id="PTHR46401">
    <property type="entry name" value="GLYCOSYLTRANSFERASE WBBK-RELATED"/>
    <property type="match status" value="1"/>
</dbReference>
<name>A0ABX8Z163_9BACT</name>
<gene>
    <name evidence="4" type="ORF">RHAB15C_0001308</name>
</gene>
<dbReference type="CDD" id="cd03809">
    <property type="entry name" value="GT4_MtfB-like"/>
    <property type="match status" value="1"/>
</dbReference>
<evidence type="ECO:0000259" key="3">
    <source>
        <dbReference type="Pfam" id="PF13439"/>
    </source>
</evidence>
<feature type="domain" description="Glycosyltransferase subfamily 4-like N-terminal" evidence="3">
    <location>
        <begin position="14"/>
        <end position="166"/>
    </location>
</feature>
<dbReference type="InterPro" id="IPR028098">
    <property type="entry name" value="Glyco_trans_4-like_N"/>
</dbReference>
<evidence type="ECO:0000313" key="5">
    <source>
        <dbReference type="Proteomes" id="UP000822862"/>
    </source>
</evidence>
<protein>
    <submittedName>
        <fullName evidence="4">D-inositol-3-phosphate glycosyltransferase</fullName>
        <ecNumber evidence="4">2.4.1.250</ecNumber>
    </submittedName>
</protein>
<evidence type="ECO:0000256" key="1">
    <source>
        <dbReference type="ARBA" id="ARBA00022679"/>
    </source>
</evidence>
<dbReference type="Proteomes" id="UP000822862">
    <property type="component" value="Chromosome"/>
</dbReference>
<dbReference type="GO" id="GO:0102710">
    <property type="term" value="F:D-inositol-3-phosphate glycosyltransferase activity"/>
    <property type="evidence" value="ECO:0007669"/>
    <property type="project" value="UniProtKB-EC"/>
</dbReference>
<proteinExistence type="predicted"/>
<feature type="domain" description="Glycosyl transferase family 1" evidence="2">
    <location>
        <begin position="180"/>
        <end position="339"/>
    </location>
</feature>
<dbReference type="Pfam" id="PF13439">
    <property type="entry name" value="Glyco_transf_4"/>
    <property type="match status" value="1"/>
</dbReference>
<sequence length="365" mass="41930">MKKVCVDARMLVHSGIGTYLKNILNHLKKAPIHWYVLIHPYQKSSYFDGMEVIPISTPIYSPIEQIDFARKIPSCDLFWSPHFNVPIFPISSKKRLTTIHDLFHLAYPKSFNRLERFYAGFLIKQAAYRSDQIITDSHFSKSELCKYINVIADKIEVIPLAVDLDRFSPKKESHQMLEKFNINKKFLLYVGNLKAHKNIRALLLAFDLLDKQGVSEIDLVCIGNSKGMKHLDDLCFKETLLHLKHRVHFLGNVSDEELVGFYRTAELMIFPSLYEGFGLPPLEAMACGCPTICSYAASLPEVCKTATLYCNPYNYRHIAQLIEKVMVNADLKQQLINKGLKLVRALSWEISAQKHLEKIDQLIEI</sequence>
<dbReference type="InterPro" id="IPR001296">
    <property type="entry name" value="Glyco_trans_1"/>
</dbReference>
<evidence type="ECO:0000313" key="4">
    <source>
        <dbReference type="EMBL" id="QZA59421.1"/>
    </source>
</evidence>
<dbReference type="EMBL" id="CP075585">
    <property type="protein sequence ID" value="QZA59421.1"/>
    <property type="molecule type" value="Genomic_DNA"/>
</dbReference>
<evidence type="ECO:0000259" key="2">
    <source>
        <dbReference type="Pfam" id="PF00534"/>
    </source>
</evidence>
<dbReference type="Pfam" id="PF00534">
    <property type="entry name" value="Glycos_transf_1"/>
    <property type="match status" value="1"/>
</dbReference>
<keyword evidence="1 4" id="KW-0808">Transferase</keyword>
<keyword evidence="5" id="KW-1185">Reference proteome</keyword>
<accession>A0ABX8Z163</accession>
<dbReference type="Gene3D" id="3.40.50.2000">
    <property type="entry name" value="Glycogen Phosphorylase B"/>
    <property type="match status" value="2"/>
</dbReference>
<dbReference type="EC" id="2.4.1.250" evidence="4"/>
<reference evidence="4 5" key="1">
    <citation type="submission" date="2021-05" db="EMBL/GenBank/DDBJ databases">
        <title>Ecology and evolution of chlamydial symbionts of arthropods.</title>
        <authorList>
            <person name="Halter T."/>
            <person name="Sixt B.S."/>
            <person name="Toenshoff E.R."/>
            <person name="Koestlbacher S."/>
            <person name="Schulz F."/>
            <person name="Kostanjsek R."/>
            <person name="Collingro A."/>
            <person name="Hendrickx F."/>
            <person name="Horn M."/>
        </authorList>
    </citation>
    <scope>NUCLEOTIDE SEQUENCE [LARGE SCALE GENOMIC DNA]</scope>
    <source>
        <strain evidence="4 5">15C</strain>
    </source>
</reference>
<organism evidence="4 5">
    <name type="scientific">Candidatus Rhabdochlamydia porcellionis</name>
    <dbReference type="NCBI Taxonomy" id="225148"/>
    <lineage>
        <taxon>Bacteria</taxon>
        <taxon>Pseudomonadati</taxon>
        <taxon>Chlamydiota</taxon>
        <taxon>Chlamydiia</taxon>
        <taxon>Parachlamydiales</taxon>
        <taxon>Candidatus Rhabdochlamydiaceae</taxon>
        <taxon>Candidatus Rhabdochlamydia</taxon>
    </lineage>
</organism>